<feature type="region of interest" description="Disordered" evidence="1">
    <location>
        <begin position="87"/>
        <end position="119"/>
    </location>
</feature>
<evidence type="ECO:0000313" key="4">
    <source>
        <dbReference type="Proteomes" id="UP000001542"/>
    </source>
</evidence>
<dbReference type="VEuPathDB" id="TrichDB:TVAG_098190"/>
<proteinExistence type="predicted"/>
<reference evidence="3" key="1">
    <citation type="submission" date="2006-10" db="EMBL/GenBank/DDBJ databases">
        <authorList>
            <person name="Amadeo P."/>
            <person name="Zhao Q."/>
            <person name="Wortman J."/>
            <person name="Fraser-Liggett C."/>
            <person name="Carlton J."/>
        </authorList>
    </citation>
    <scope>NUCLEOTIDE SEQUENCE</scope>
    <source>
        <strain evidence="3">G3</strain>
    </source>
</reference>
<dbReference type="VEuPathDB" id="TrichDB:TVAGG3_0390310"/>
<protein>
    <submittedName>
        <fullName evidence="3">Uncharacterized protein</fullName>
    </submittedName>
</protein>
<dbReference type="EMBL" id="DS113185">
    <property type="protein sequence ID" value="EAY22245.1"/>
    <property type="molecule type" value="Genomic_DNA"/>
</dbReference>
<organism evidence="3 4">
    <name type="scientific">Trichomonas vaginalis (strain ATCC PRA-98 / G3)</name>
    <dbReference type="NCBI Taxonomy" id="412133"/>
    <lineage>
        <taxon>Eukaryota</taxon>
        <taxon>Metamonada</taxon>
        <taxon>Parabasalia</taxon>
        <taxon>Trichomonadida</taxon>
        <taxon>Trichomonadidae</taxon>
        <taxon>Trichomonas</taxon>
    </lineage>
</organism>
<gene>
    <name evidence="3" type="ORF">TVAG_094200</name>
    <name evidence="2" type="ORF">TVAG_098190</name>
</gene>
<dbReference type="AlphaFoldDB" id="A2DBP2"/>
<name>A2DBP2_TRIV3</name>
<dbReference type="Proteomes" id="UP000001542">
    <property type="component" value="Unassembled WGS sequence"/>
</dbReference>
<accession>A2DBP2</accession>
<evidence type="ECO:0000256" key="1">
    <source>
        <dbReference type="SAM" id="MobiDB-lite"/>
    </source>
</evidence>
<dbReference type="KEGG" id="tva:75652639"/>
<dbReference type="RefSeq" id="XP_001321906.1">
    <property type="nucleotide sequence ID" value="XM_001321871.1"/>
</dbReference>
<evidence type="ECO:0000313" key="3">
    <source>
        <dbReference type="EMBL" id="EAY22245.1"/>
    </source>
</evidence>
<dbReference type="EMBL" id="DS113352">
    <property type="protein sequence ID" value="EAY09683.1"/>
    <property type="molecule type" value="Genomic_DNA"/>
</dbReference>
<sequence>MQCRTVKQMNNQWPVNAAKRGIVHKYVTVVKKRMNPVKKISTEEEKRFPRMKGRHVVHKFITVVKKKFNPSTGKEDVVEEKQLVAAKVPHESNASNDEAAIEQQKNEEASEKISSFTGK</sequence>
<evidence type="ECO:0000313" key="2">
    <source>
        <dbReference type="EMBL" id="EAY09683.1"/>
    </source>
</evidence>
<keyword evidence="4" id="KW-1185">Reference proteome</keyword>
<reference evidence="3" key="2">
    <citation type="journal article" date="2007" name="Science">
        <title>Draft genome sequence of the sexually transmitted pathogen Trichomonas vaginalis.</title>
        <authorList>
            <person name="Carlton J.M."/>
            <person name="Hirt R.P."/>
            <person name="Silva J.C."/>
            <person name="Delcher A.L."/>
            <person name="Schatz M."/>
            <person name="Zhao Q."/>
            <person name="Wortman J.R."/>
            <person name="Bidwell S.L."/>
            <person name="Alsmark U.C.M."/>
            <person name="Besteiro S."/>
            <person name="Sicheritz-Ponten T."/>
            <person name="Noel C.J."/>
            <person name="Dacks J.B."/>
            <person name="Foster P.G."/>
            <person name="Simillion C."/>
            <person name="Van de Peer Y."/>
            <person name="Miranda-Saavedra D."/>
            <person name="Barton G.J."/>
            <person name="Westrop G.D."/>
            <person name="Mueller S."/>
            <person name="Dessi D."/>
            <person name="Fiori P.L."/>
            <person name="Ren Q."/>
            <person name="Paulsen I."/>
            <person name="Zhang H."/>
            <person name="Bastida-Corcuera F.D."/>
            <person name="Simoes-Barbosa A."/>
            <person name="Brown M.T."/>
            <person name="Hayes R.D."/>
            <person name="Mukherjee M."/>
            <person name="Okumura C.Y."/>
            <person name="Schneider R."/>
            <person name="Smith A.J."/>
            <person name="Vanacova S."/>
            <person name="Villalvazo M."/>
            <person name="Haas B.J."/>
            <person name="Pertea M."/>
            <person name="Feldblyum T.V."/>
            <person name="Utterback T.R."/>
            <person name="Shu C.L."/>
            <person name="Osoegawa K."/>
            <person name="de Jong P.J."/>
            <person name="Hrdy I."/>
            <person name="Horvathova L."/>
            <person name="Zubacova Z."/>
            <person name="Dolezal P."/>
            <person name="Malik S.B."/>
            <person name="Logsdon J.M. Jr."/>
            <person name="Henze K."/>
            <person name="Gupta A."/>
            <person name="Wang C.C."/>
            <person name="Dunne R.L."/>
            <person name="Upcroft J.A."/>
            <person name="Upcroft P."/>
            <person name="White O."/>
            <person name="Salzberg S.L."/>
            <person name="Tang P."/>
            <person name="Chiu C.-H."/>
            <person name="Lee Y.-S."/>
            <person name="Embley T.M."/>
            <person name="Coombs G.H."/>
            <person name="Mottram J.C."/>
            <person name="Tachezy J."/>
            <person name="Fraser-Liggett C.M."/>
            <person name="Johnson P.J."/>
        </authorList>
    </citation>
    <scope>NUCLEOTIDE SEQUENCE [LARGE SCALE GENOMIC DNA]</scope>
    <source>
        <strain evidence="3">G3</strain>
    </source>
</reference>